<dbReference type="KEGG" id="aaf:AURANDRAFT_20567"/>
<dbReference type="eggNOG" id="KOG4122">
    <property type="taxonomic scope" value="Eukaryota"/>
</dbReference>
<evidence type="ECO:0000313" key="5">
    <source>
        <dbReference type="EMBL" id="EGB11825.1"/>
    </source>
</evidence>
<protein>
    <recommendedName>
        <fullName evidence="4">Ribosomal protein</fullName>
    </recommendedName>
</protein>
<accession>F0XYT9</accession>
<dbReference type="InParanoid" id="F0XYT9"/>
<dbReference type="EMBL" id="GL833121">
    <property type="protein sequence ID" value="EGB11825.1"/>
    <property type="molecule type" value="Genomic_DNA"/>
</dbReference>
<evidence type="ECO:0000256" key="2">
    <source>
        <dbReference type="ARBA" id="ARBA00022980"/>
    </source>
</evidence>
<evidence type="ECO:0000256" key="4">
    <source>
        <dbReference type="RuleBase" id="RU000570"/>
    </source>
</evidence>
<dbReference type="GO" id="GO:0005840">
    <property type="term" value="C:ribosome"/>
    <property type="evidence" value="ECO:0007669"/>
    <property type="project" value="UniProtKB-KW"/>
</dbReference>
<dbReference type="GO" id="GO:1990904">
    <property type="term" value="C:ribonucleoprotein complex"/>
    <property type="evidence" value="ECO:0007669"/>
    <property type="project" value="UniProtKB-KW"/>
</dbReference>
<dbReference type="Pfam" id="PF00444">
    <property type="entry name" value="Ribosomal_L36"/>
    <property type="match status" value="1"/>
</dbReference>
<dbReference type="OrthoDB" id="10265903at2759"/>
<keyword evidence="2 4" id="KW-0689">Ribosomal protein</keyword>
<dbReference type="InterPro" id="IPR035977">
    <property type="entry name" value="Ribosomal_bL36_sp"/>
</dbReference>
<dbReference type="PANTHER" id="PTHR18804">
    <property type="entry name" value="RIBOSOMAL PROTEIN"/>
    <property type="match status" value="1"/>
</dbReference>
<evidence type="ECO:0000256" key="3">
    <source>
        <dbReference type="ARBA" id="ARBA00023274"/>
    </source>
</evidence>
<evidence type="ECO:0000256" key="1">
    <source>
        <dbReference type="ARBA" id="ARBA00007645"/>
    </source>
</evidence>
<reference evidence="5 6" key="1">
    <citation type="journal article" date="2011" name="Proc. Natl. Acad. Sci. U.S.A.">
        <title>Niche of harmful alga Aureococcus anophagefferens revealed through ecogenomics.</title>
        <authorList>
            <person name="Gobler C.J."/>
            <person name="Berry D.L."/>
            <person name="Dyhrman S.T."/>
            <person name="Wilhelm S.W."/>
            <person name="Salamov A."/>
            <person name="Lobanov A.V."/>
            <person name="Zhang Y."/>
            <person name="Collier J.L."/>
            <person name="Wurch L.L."/>
            <person name="Kustka A.B."/>
            <person name="Dill B.D."/>
            <person name="Shah M."/>
            <person name="VerBerkmoes N.C."/>
            <person name="Kuo A."/>
            <person name="Terry A."/>
            <person name="Pangilinan J."/>
            <person name="Lindquist E.A."/>
            <person name="Lucas S."/>
            <person name="Paulsen I.T."/>
            <person name="Hattenrath-Lehmann T.K."/>
            <person name="Talmage S.C."/>
            <person name="Walker E.A."/>
            <person name="Koch F."/>
            <person name="Burson A.M."/>
            <person name="Marcoval M.A."/>
            <person name="Tang Y.Z."/>
            <person name="Lecleir G.R."/>
            <person name="Coyne K.J."/>
            <person name="Berg G.M."/>
            <person name="Bertrand E.M."/>
            <person name="Saito M.A."/>
            <person name="Gladyshev V.N."/>
            <person name="Grigoriev I.V."/>
        </authorList>
    </citation>
    <scope>NUCLEOTIDE SEQUENCE [LARGE SCALE GENOMIC DNA]</scope>
    <source>
        <strain evidence="6">CCMP 1984</strain>
    </source>
</reference>
<dbReference type="RefSeq" id="XP_009032948.1">
    <property type="nucleotide sequence ID" value="XM_009034700.1"/>
</dbReference>
<proteinExistence type="inferred from homology"/>
<name>F0XYT9_AURAN</name>
<dbReference type="InterPro" id="IPR000473">
    <property type="entry name" value="Ribosomal_bL36"/>
</dbReference>
<dbReference type="NCBIfam" id="TIGR01022">
    <property type="entry name" value="rpmJ_bact"/>
    <property type="match status" value="1"/>
</dbReference>
<keyword evidence="6" id="KW-1185">Reference proteome</keyword>
<dbReference type="GO" id="GO:0003735">
    <property type="term" value="F:structural constituent of ribosome"/>
    <property type="evidence" value="ECO:0007669"/>
    <property type="project" value="InterPro"/>
</dbReference>
<keyword evidence="3 4" id="KW-0687">Ribonucleoprotein</keyword>
<sequence>MKIKSAVKLMCEHCYMVRRKGRLYVRCKKSPRHKQRQGFATLAAAPGGWAAAPPGPGAWPAPWAAPGAWASPVVAAAAPRPSLATPGTWWARVVARQ</sequence>
<dbReference type="PROSITE" id="PS00828">
    <property type="entry name" value="RIBOSOMAL_L36"/>
    <property type="match status" value="1"/>
</dbReference>
<dbReference type="SUPFAM" id="SSF57840">
    <property type="entry name" value="Ribosomal protein L36"/>
    <property type="match status" value="1"/>
</dbReference>
<dbReference type="GO" id="GO:0006412">
    <property type="term" value="P:translation"/>
    <property type="evidence" value="ECO:0007669"/>
    <property type="project" value="InterPro"/>
</dbReference>
<dbReference type="Proteomes" id="UP000002729">
    <property type="component" value="Unassembled WGS sequence"/>
</dbReference>
<dbReference type="InterPro" id="IPR052010">
    <property type="entry name" value="Ribosomal_LSU_bL36"/>
</dbReference>
<dbReference type="AlphaFoldDB" id="F0XYT9"/>
<dbReference type="GeneID" id="20219313"/>
<dbReference type="OMA" id="AVKLMCE"/>
<dbReference type="PANTHER" id="PTHR18804:SF16">
    <property type="entry name" value="RIBOSOMAL PROTEIN"/>
    <property type="match status" value="1"/>
</dbReference>
<evidence type="ECO:0000313" key="6">
    <source>
        <dbReference type="Proteomes" id="UP000002729"/>
    </source>
</evidence>
<dbReference type="HAMAP" id="MF_00251">
    <property type="entry name" value="Ribosomal_bL36"/>
    <property type="match status" value="1"/>
</dbReference>
<comment type="similarity">
    <text evidence="1 4">Belongs to the bacterial ribosomal protein bL36 family.</text>
</comment>
<organism evidence="6">
    <name type="scientific">Aureococcus anophagefferens</name>
    <name type="common">Harmful bloom alga</name>
    <dbReference type="NCBI Taxonomy" id="44056"/>
    <lineage>
        <taxon>Eukaryota</taxon>
        <taxon>Sar</taxon>
        <taxon>Stramenopiles</taxon>
        <taxon>Ochrophyta</taxon>
        <taxon>Pelagophyceae</taxon>
        <taxon>Pelagomonadales</taxon>
        <taxon>Pelagomonadaceae</taxon>
        <taxon>Aureococcus</taxon>
    </lineage>
</organism>
<gene>
    <name evidence="5" type="ORF">AURANDRAFT_20567</name>
</gene>